<evidence type="ECO:0000256" key="1">
    <source>
        <dbReference type="SAM" id="MobiDB-lite"/>
    </source>
</evidence>
<organism evidence="2 3">
    <name type="scientific">Mycolicibacterium peregrinum</name>
    <name type="common">Mycobacterium peregrinum</name>
    <dbReference type="NCBI Taxonomy" id="43304"/>
    <lineage>
        <taxon>Bacteria</taxon>
        <taxon>Bacillati</taxon>
        <taxon>Actinomycetota</taxon>
        <taxon>Actinomycetes</taxon>
        <taxon>Mycobacteriales</taxon>
        <taxon>Mycobacteriaceae</taxon>
        <taxon>Mycolicibacterium</taxon>
    </lineage>
</organism>
<evidence type="ECO:0000313" key="2">
    <source>
        <dbReference type="EMBL" id="OBB86774.1"/>
    </source>
</evidence>
<gene>
    <name evidence="2" type="ORF">A5779_00140</name>
</gene>
<dbReference type="Proteomes" id="UP000094008">
    <property type="component" value="Unassembled WGS sequence"/>
</dbReference>
<sequence>MTTAVLPADRKAPACPPELVWKRLARLVAAPGRSRMRLWSPDTGKFSDTAKHCERLPSRPAAVYLYSHRRTQTLWLDFDAKQHGPAAVAADLSRAVEWITECGGVVVTDRSTSGGRHLICPLAIGTSASLDEINHLVRLLAARLPTLDITPNTNADTGCMTPPGSPCREGGYRQLDGTLDAAVEAFTTRSDPGLLPRLLMLLGALNPPDRQRSITAPQTPSAAAEYTVGAGDDQRISAPYVRHDPLPADVAAYATHGTLNPARLTWQSNHEARQSVVVNAIARGHSLATLREMIEPNGPWHQGLGSAYLRYDHRGDQALSRDVTKAFDWLINNVLKSSPPRHKTKNSPGGYTPGPRGPKDLRDWLANGTAWADKEFAGKRYRWTVHAVLQSIAFYAVVAGEQRSGTWLVGVGGRALSLSCGLLSEDTIWRVLADLRERAGAPLVLVRHHIGTEADVYALTTQNRVTNDPAAAERIRIEPVHDAWIILGHHLRRIYELVAHHGLTNKADIYAAAAVPRATGDAMVIDLEIAGLLTRTGRGTVARGPVELDTIADSHQLGDYRTARLERHQAERAAWKDWLDQREQARNGAPQGGSSQEVLVVAGPSTGLDEPTEHAYLDLTMSTGPPPMDDIDIEREAIDMIADLLGGRILAA</sequence>
<feature type="region of interest" description="Disordered" evidence="1">
    <location>
        <begin position="338"/>
        <end position="359"/>
    </location>
</feature>
<proteinExistence type="predicted"/>
<comment type="caution">
    <text evidence="2">The sequence shown here is derived from an EMBL/GenBank/DDBJ whole genome shotgun (WGS) entry which is preliminary data.</text>
</comment>
<accession>A0A1A0VU85</accession>
<dbReference type="AlphaFoldDB" id="A0A1A0VU85"/>
<name>A0A1A0VU85_MYCPR</name>
<dbReference type="RefSeq" id="WP_064885441.1">
    <property type="nucleotide sequence ID" value="NZ_LZSY01000130.1"/>
</dbReference>
<dbReference type="EMBL" id="LZSY01000130">
    <property type="protein sequence ID" value="OBB86774.1"/>
    <property type="molecule type" value="Genomic_DNA"/>
</dbReference>
<protein>
    <submittedName>
        <fullName evidence="2">Uncharacterized protein</fullName>
    </submittedName>
</protein>
<dbReference type="OrthoDB" id="3654095at2"/>
<evidence type="ECO:0000313" key="3">
    <source>
        <dbReference type="Proteomes" id="UP000094008"/>
    </source>
</evidence>
<reference evidence="3" key="1">
    <citation type="submission" date="2016-06" db="EMBL/GenBank/DDBJ databases">
        <authorList>
            <person name="Sutton G."/>
            <person name="Brinkac L."/>
            <person name="Sanka R."/>
            <person name="Adams M."/>
            <person name="Lau E."/>
            <person name="Mehaffy C."/>
            <person name="Tameris M."/>
            <person name="Hatherill M."/>
            <person name="Hanekom W."/>
            <person name="Mahomed H."/>
            <person name="Mcshane H."/>
        </authorList>
    </citation>
    <scope>NUCLEOTIDE SEQUENCE [LARGE SCALE GENOMIC DNA]</scope>
    <source>
        <strain evidence="3">852002-10433_SCH5171157</strain>
    </source>
</reference>